<dbReference type="FunFam" id="3.40.50.12780:FF:000014">
    <property type="entry name" value="Nonribosomal peptide synthetase 1"/>
    <property type="match status" value="1"/>
</dbReference>
<dbReference type="SUPFAM" id="SSF52374">
    <property type="entry name" value="Nucleotidylyl transferase"/>
    <property type="match status" value="1"/>
</dbReference>
<keyword evidence="15" id="KW-1185">Reference proteome</keyword>
<dbReference type="FunFam" id="1.10.730.10:FF:000006">
    <property type="entry name" value="Arginyl-tRNA synthetase 2, mitochondrial"/>
    <property type="match status" value="1"/>
</dbReference>
<dbReference type="OrthoDB" id="416786at2759"/>
<keyword evidence="3" id="KW-0596">Phosphopantetheine</keyword>
<evidence type="ECO:0000256" key="3">
    <source>
        <dbReference type="ARBA" id="ARBA00022450"/>
    </source>
</evidence>
<dbReference type="InterPro" id="IPR000873">
    <property type="entry name" value="AMP-dep_synth/lig_dom"/>
</dbReference>
<keyword evidence="8" id="KW-0648">Protein biosynthesis</keyword>
<evidence type="ECO:0000256" key="1">
    <source>
        <dbReference type="ARBA" id="ARBA00005594"/>
    </source>
</evidence>
<dbReference type="EC" id="6.1.1.19" evidence="2"/>
<dbReference type="SUPFAM" id="SSF47336">
    <property type="entry name" value="ACP-like"/>
    <property type="match status" value="2"/>
</dbReference>
<gene>
    <name evidence="14" type="ORF">TPAR_05678</name>
</gene>
<dbReference type="InterPro" id="IPR009081">
    <property type="entry name" value="PP-bd_ACP"/>
</dbReference>
<dbReference type="Pfam" id="PF05746">
    <property type="entry name" value="DALR_1"/>
    <property type="match status" value="1"/>
</dbReference>
<dbReference type="InterPro" id="IPR020845">
    <property type="entry name" value="AMP-binding_CS"/>
</dbReference>
<comment type="caution">
    <text evidence="14">The sequence shown here is derived from an EMBL/GenBank/DDBJ whole genome shotgun (WGS) entry which is preliminary data.</text>
</comment>
<proteinExistence type="inferred from homology"/>
<dbReference type="Gene3D" id="1.10.730.10">
    <property type="entry name" value="Isoleucyl-tRNA Synthetase, Domain 1"/>
    <property type="match status" value="1"/>
</dbReference>
<dbReference type="PANTHER" id="PTHR45527:SF16">
    <property type="entry name" value="NONRIBOSOMAL PEPTIDE SYNTHASE ATNA-RELATED"/>
    <property type="match status" value="1"/>
</dbReference>
<dbReference type="GO" id="GO:0006420">
    <property type="term" value="P:arginyl-tRNA aminoacylation"/>
    <property type="evidence" value="ECO:0007669"/>
    <property type="project" value="InterPro"/>
</dbReference>
<dbReference type="Gene3D" id="3.40.50.12780">
    <property type="entry name" value="N-terminal domain of ligase-like"/>
    <property type="match status" value="2"/>
</dbReference>
<dbReference type="InterPro" id="IPR005148">
    <property type="entry name" value="Arg-tRNA-synth_N"/>
</dbReference>
<dbReference type="Pfam" id="PF07993">
    <property type="entry name" value="NAD_binding_4"/>
    <property type="match status" value="1"/>
</dbReference>
<dbReference type="InterPro" id="IPR009080">
    <property type="entry name" value="tRNAsynth_Ia_anticodon-bd"/>
</dbReference>
<dbReference type="GO" id="GO:0043041">
    <property type="term" value="P:amino acid activation for nonribosomal peptide biosynthetic process"/>
    <property type="evidence" value="ECO:0007669"/>
    <property type="project" value="TreeGrafter"/>
</dbReference>
<dbReference type="Pfam" id="PF00668">
    <property type="entry name" value="Condensation"/>
    <property type="match status" value="1"/>
</dbReference>
<dbReference type="Gene3D" id="1.10.1200.10">
    <property type="entry name" value="ACP-like"/>
    <property type="match status" value="2"/>
</dbReference>
<dbReference type="Gene3D" id="3.30.300.30">
    <property type="match status" value="2"/>
</dbReference>
<dbReference type="InterPro" id="IPR042099">
    <property type="entry name" value="ANL_N_sf"/>
</dbReference>
<evidence type="ECO:0000256" key="11">
    <source>
        <dbReference type="ARBA" id="ARBA00049339"/>
    </source>
</evidence>
<dbReference type="GO" id="GO:0004814">
    <property type="term" value="F:arginine-tRNA ligase activity"/>
    <property type="evidence" value="ECO:0007669"/>
    <property type="project" value="UniProtKB-EC"/>
</dbReference>
<keyword evidence="9" id="KW-0030">Aminoacyl-tRNA synthetase</keyword>
<dbReference type="Pfam" id="PF03485">
    <property type="entry name" value="Arg_tRNA_synt_N"/>
    <property type="match status" value="1"/>
</dbReference>
<dbReference type="InterPro" id="IPR001278">
    <property type="entry name" value="Arg-tRNA-ligase"/>
</dbReference>
<dbReference type="FunFam" id="3.30.300.30:FF:000015">
    <property type="entry name" value="Nonribosomal peptide synthase SidD"/>
    <property type="match status" value="1"/>
</dbReference>
<keyword evidence="6" id="KW-0547">Nucleotide-binding</keyword>
<dbReference type="PROSITE" id="PS00178">
    <property type="entry name" value="AA_TRNA_LIGASE_I"/>
    <property type="match status" value="1"/>
</dbReference>
<evidence type="ECO:0000256" key="12">
    <source>
        <dbReference type="SAM" id="MobiDB-lite"/>
    </source>
</evidence>
<dbReference type="InterPro" id="IPR008909">
    <property type="entry name" value="DALR_anticod-bd"/>
</dbReference>
<dbReference type="NCBIfam" id="TIGR01733">
    <property type="entry name" value="AA-adenyl-dom"/>
    <property type="match status" value="2"/>
</dbReference>
<evidence type="ECO:0000256" key="2">
    <source>
        <dbReference type="ARBA" id="ARBA00012837"/>
    </source>
</evidence>
<dbReference type="GO" id="GO:0031177">
    <property type="term" value="F:phosphopantetheine binding"/>
    <property type="evidence" value="ECO:0007669"/>
    <property type="project" value="TreeGrafter"/>
</dbReference>
<sequence length="3312" mass="364109">MAIQRGWTPRLKSVKFEFDTEHTAPANIDERPPQSVMIENPLTFDIPGVPRRFVFEPPRPNDVCPVSSTTNTSTYATPAAASADTLCSEEQEKDFWRSRLAGAQSVSFPKPAGAYTDAHSQDRLIGGSCDISALATKSHIDLVTLVSTAWAIVLSYQMESLDVIFGLKISESSLDAYPVRVSVDRQRPLTHVQRDIAMYAVQLERSKLRIDDIRGLSDDTHGACSFKSVIDFRQTNFAPDEPVLLDCPLVLGCLVPIQGKELALSAGFDERIIQRDLVRCLLSDLEHVLWQMLGPRAVGLCVQDIETVGPVSQRALVRLNRPLHLKLNCLAHHLIAGQVAERPGAPAIEAWDGSLTYAQLNAQSDSLAEHLARLGVGPEVFVPIIFEKSKLSIVAMLAVVKAGAVIVPMDPSQPLSRLHTMANDVKAAIAVTSARSRGKMPQNVEEVVLNDKLLAQLATNRTGGPTVSSAAVKPDNALYAMFTSGSTGKPKGVVVSHASFCSSFNGLKAPIRLMSPDRRVLQYASYGFDASIVETLGVLTVGACICIPSDADRLDNIAKCIVDLGANWALLTPSVARLLRPEDVPQLEFLCLGGEALPTDLADTWADHVTVVNAYGPTECAIMALVSEPICRHAKTISLGKPRNCAIWIVNEDGNRIQPFNAVGEIVIEGPGVARGYLGDEMKTAAVFGEDADFLKAVACTSSRFYRTGDLGRMNVDGTVDYSGRKDNQVKINGQRIEVGEIEHHVKTALSVLNKDDGDCALDAVVELLQPVNSNRTVLAAFVAPRKGASPEAPSMQRVLLDRQHPVSTRVLEMAMGLQELLLKKLPVYMMPKVVLPCGAIPRTPSGKTDRKRLRQAGNALPMEQLRKMQKPTNGSADLNAADRRRQYLESLESLDALLYTQMENGRDGTATPSTGTEESATKIPSETSEESARMTPSSDLTSSEEFLRRIWADILELQEESILSDDDFLKLGGDSIGFIKVVAACHRAGVHVTVATIAKCPVLRDMARACQPLSGSNVDTSGDSRTPFSLLEEESVEALREEAAAQCGVRSDMIEDLYPCTHMQKELMVANIMHPGVSMGRFIHRLPEKVDVIKFKGVWEDVWEASPVLRTRFANTALAGSLQAVIKAAVPWSISDSLGSYIEADDANQMLPGSPLTRVALVVENVKEVYFVWTMHHMLYDGWSVPLICRRVNAVYNGVLLEPAADFREFVSYAKNQEQERNEAFWQKRLEGVTPSTFPAPANPEKYSLARFTIREHLELPGRKERCLMSGLTMSTVIQAAWAMMIGQYSKTDDVLFGATISGRNAPVNCIESIEGPTFATVPIRLHLSPDARAVDFLRHVHDHFTDMILYEQTGLQAIRAISEDTKRGCDFQNLLVIQAGPTWEDGDGPLSQPLHRGEDVTVPVLCQVWLLPNGIDFDIVFDEDRTSRKVVVEAVNMVKAAIKQLLKLSESSTTTLAAIKLEEAPETRTKNLSKSRHLEAVQATIHDLISDVPRHRWREEAVCSSEDSLSYRDLERLSSNLALHLLTLGIGRGAILPLCFEKSVWTVVAMLAALKTGAAFVLLDPSQPPQRLRELMAQIEARFMLISPSQGKAIDFGMPVRRVVVDAVFLNGLPTAIAGQLPCVSPDNLAYIIFTSGSTGRPKGVMITHSAFASSAAAYVEALQLGPKRRVLQFSSYSFDASLNEVLVVLIRGGTVCVPSEKERIEDLAGFMRRIEVDWAILTPSVARLLSPSDVPLLETLDLGGEAPDGALLSKWHQSGVRVFNVYGPAEGTGTVLCQRYNEGIDPLTIGLPMGCQVWVVDANDHDKLVADGETGELLLEGPILANGYFKDDQKTALSFISNPKWAAPANASCGPRRMYKTGDLGFRKSNDAVVYVGRKDLQAKINGQRTELGDIEANLATCAGVKRCAVFYPTAGPFQQQLTAVIELESTAKGRGSIPTSIRTELGTKVPSSMVPTHWVDVVSLASDNKTLRLNSSGKVDRRHITAQLENLSGAEAEQVLGVPDDQASRDAVSGGPILETEQTAYALAEKIYSMLPPRGRVGFATRKGDASCEGPGLDDLLLQSSGLDSLDMMSLMYLLEREFHVKVSMQLLMNKTTTVRKLARFVSDSQSDTPAKSGAIHSSVPVSVDIITEICRHDSRVAALQQGQSALDKAGFVEGDDKIKPRSCEPLTILLTGGNGFVGTQILRQLLEHRQVGQVIAVVRGQTADTARNRTIDAATRARWWTNLHAAKLQVWPGDLSLPRLGLEATHWSFLEDGKVDVVIHNGAAVHWAKSFAALEAANVSSTVELLCLTVKVPHMRFAYVSGGRKWASQDEREEDVARELSSPDAVGYSQTKFVAEAVVKRAALRCASASGPNRFAIVSPGLVIGTPTEGVANVDDYIWRLTAACIRVGAYNSNQKDVWVHLSDVADLATTIIDAAFKREHPGTAKGAVTHITDGMTWGQFWAILAGMGYRLEARGAAEWLAAVRHDIEFCRESHPLWPLAHMLESQALQDDEQQETDQSGETPLKLKVAVRRSAEFLGQAGYLPMPTDEAREAAQVTKGAGPHQVRKLGDRSARCWTMAFGIESLLEILRVSAAQQQSANPVWTTVFSSHRSSLELSLRLGRHDSTAFMPASTAGSLLVFSLRSAQAASTSCSLRFPRQLLSPRRVPGFTPRHRRRRLQHRSFAMMAANDASFDNLAKRFQHLPLIDRYPNCFPDINPTDVYRSHITSILHDITGVDPKVIYPALQWTATLDKGDLMLAIPALRVKGKPDDLAKQWLEKWPESPLVEKPVQSGPFIPFFFKIAPLTETVIPMALSHQTDFGSNRAVGLKDQNDPSKGQKRMVVEFSSPNIAKPFHAGHLRSTIIGGFLSNLYRSAGWDVVAINYLGDWGKQYGVLALGFEKYGNEVDLERDPINHLFHVYVKISRDVADEKDLAEKLKGEGKVAEAQKILDDGLDEQARKYFKKMTEGDEQALALWKRFRDFSIKRYKETYARLNIHFDEYSGESKVSEDDMHKAADKMKEMGLAEEHDGALLIDFVKNIPGKEGKQLGKAILRKKDGTALYLTRDISELLNRNKKYSFDHMIYVIASEQDLHVKQFFKVVGMMGHEDIAAKCQHINFGLVLGMSTRKGTVKFLDDILRDVGDHMHEVMKKNEDKYQQVEDPVKTADILGISSVMVQDMLGKRINNYKFDLQRMTSFEGDTGPYLQYAHARLCSITRKAGLSEEVIASADLSLLTEPMAVNLVRVVGQWPDVVQNTLRTLEPTTILTYLFKMTHTLSTSYSHLRIVGSEPEVMKARMALYDSARVVLYNGMVLLGLSPLDRM</sequence>
<evidence type="ECO:0000313" key="15">
    <source>
        <dbReference type="Proteomes" id="UP000237481"/>
    </source>
</evidence>
<dbReference type="SUPFAM" id="SSF47323">
    <property type="entry name" value="Anticodon-binding domain of a subclass of class I aminoacyl-tRNA synthetases"/>
    <property type="match status" value="1"/>
</dbReference>
<dbReference type="Gene3D" id="3.30.1360.70">
    <property type="entry name" value="Arginyl tRNA synthetase N-terminal domain"/>
    <property type="match status" value="1"/>
</dbReference>
<dbReference type="CDD" id="cd00671">
    <property type="entry name" value="ArgRS_core"/>
    <property type="match status" value="1"/>
</dbReference>
<dbReference type="InterPro" id="IPR023213">
    <property type="entry name" value="CAT-like_dom_sf"/>
</dbReference>
<dbReference type="InterPro" id="IPR010071">
    <property type="entry name" value="AA_adenyl_dom"/>
</dbReference>
<dbReference type="CDD" id="cd19545">
    <property type="entry name" value="FUM14_C_NRPS-like"/>
    <property type="match status" value="1"/>
</dbReference>
<evidence type="ECO:0000313" key="14">
    <source>
        <dbReference type="EMBL" id="POR34152.1"/>
    </source>
</evidence>
<keyword evidence="7" id="KW-0067">ATP-binding</keyword>
<dbReference type="Pfam" id="PF00501">
    <property type="entry name" value="AMP-binding"/>
    <property type="match status" value="2"/>
</dbReference>
<protein>
    <recommendedName>
        <fullName evidence="2">arginine--tRNA ligase</fullName>
        <ecNumber evidence="2">6.1.1.19</ecNumber>
    </recommendedName>
    <alternativeName>
        <fullName evidence="10">Arginyl-tRNA synthetase</fullName>
    </alternativeName>
</protein>
<dbReference type="EMBL" id="PKSG01000572">
    <property type="protein sequence ID" value="POR34152.1"/>
    <property type="molecule type" value="Genomic_DNA"/>
</dbReference>
<keyword evidence="5" id="KW-0436">Ligase</keyword>
<dbReference type="GO" id="GO:0005737">
    <property type="term" value="C:cytoplasm"/>
    <property type="evidence" value="ECO:0007669"/>
    <property type="project" value="InterPro"/>
</dbReference>
<evidence type="ECO:0000256" key="5">
    <source>
        <dbReference type="ARBA" id="ARBA00022598"/>
    </source>
</evidence>
<dbReference type="InterPro" id="IPR001242">
    <property type="entry name" value="Condensation_dom"/>
</dbReference>
<evidence type="ECO:0000256" key="8">
    <source>
        <dbReference type="ARBA" id="ARBA00022917"/>
    </source>
</evidence>
<dbReference type="PRINTS" id="PR01038">
    <property type="entry name" value="TRNASYNTHARG"/>
</dbReference>
<dbReference type="NCBIfam" id="TIGR01746">
    <property type="entry name" value="Thioester-redct"/>
    <property type="match status" value="1"/>
</dbReference>
<dbReference type="CDD" id="cd07956">
    <property type="entry name" value="Anticodon_Ia_Arg"/>
    <property type="match status" value="1"/>
</dbReference>
<dbReference type="InterPro" id="IPR036291">
    <property type="entry name" value="NAD(P)-bd_dom_sf"/>
</dbReference>
<evidence type="ECO:0000256" key="10">
    <source>
        <dbReference type="ARBA" id="ARBA00033033"/>
    </source>
</evidence>
<dbReference type="PROSITE" id="PS50075">
    <property type="entry name" value="CARRIER"/>
    <property type="match status" value="2"/>
</dbReference>
<dbReference type="Gene3D" id="3.30.559.30">
    <property type="entry name" value="Nonribosomal peptide synthetase, condensation domain"/>
    <property type="match status" value="2"/>
</dbReference>
<dbReference type="Gene3D" id="3.40.50.620">
    <property type="entry name" value="HUPs"/>
    <property type="match status" value="1"/>
</dbReference>
<dbReference type="PANTHER" id="PTHR45527">
    <property type="entry name" value="NONRIBOSOMAL PEPTIDE SYNTHETASE"/>
    <property type="match status" value="1"/>
</dbReference>
<dbReference type="SUPFAM" id="SSF51735">
    <property type="entry name" value="NAD(P)-binding Rossmann-fold domains"/>
    <property type="match status" value="1"/>
</dbReference>
<dbReference type="Pfam" id="PF00550">
    <property type="entry name" value="PP-binding"/>
    <property type="match status" value="2"/>
</dbReference>
<dbReference type="STRING" id="94208.A0A2S4KVE4"/>
<feature type="domain" description="Carrier" evidence="13">
    <location>
        <begin position="2022"/>
        <end position="2114"/>
    </location>
</feature>
<dbReference type="Gene3D" id="3.30.559.10">
    <property type="entry name" value="Chloramphenicol acetyltransferase-like domain"/>
    <property type="match status" value="1"/>
</dbReference>
<dbReference type="GO" id="GO:0044550">
    <property type="term" value="P:secondary metabolite biosynthetic process"/>
    <property type="evidence" value="ECO:0007669"/>
    <property type="project" value="TreeGrafter"/>
</dbReference>
<dbReference type="InterPro" id="IPR036736">
    <property type="entry name" value="ACP-like_sf"/>
</dbReference>
<dbReference type="GO" id="GO:0005524">
    <property type="term" value="F:ATP binding"/>
    <property type="evidence" value="ECO:0007669"/>
    <property type="project" value="UniProtKB-KW"/>
</dbReference>
<evidence type="ECO:0000259" key="13">
    <source>
        <dbReference type="PROSITE" id="PS50075"/>
    </source>
</evidence>
<name>A0A2S4KVE4_9HYPO</name>
<dbReference type="NCBIfam" id="TIGR00456">
    <property type="entry name" value="argS"/>
    <property type="match status" value="1"/>
</dbReference>
<dbReference type="InterPro" id="IPR045851">
    <property type="entry name" value="AMP-bd_C_sf"/>
</dbReference>
<dbReference type="InterPro" id="IPR035684">
    <property type="entry name" value="ArgRS_core"/>
</dbReference>
<keyword evidence="4" id="KW-0597">Phosphoprotein</keyword>
<organism evidence="14 15">
    <name type="scientific">Tolypocladium paradoxum</name>
    <dbReference type="NCBI Taxonomy" id="94208"/>
    <lineage>
        <taxon>Eukaryota</taxon>
        <taxon>Fungi</taxon>
        <taxon>Dikarya</taxon>
        <taxon>Ascomycota</taxon>
        <taxon>Pezizomycotina</taxon>
        <taxon>Sordariomycetes</taxon>
        <taxon>Hypocreomycetidae</taxon>
        <taxon>Hypocreales</taxon>
        <taxon>Ophiocordycipitaceae</taxon>
        <taxon>Tolypocladium</taxon>
    </lineage>
</organism>
<feature type="domain" description="Carrier" evidence="13">
    <location>
        <begin position="939"/>
        <end position="1015"/>
    </location>
</feature>
<accession>A0A2S4KVE4</accession>
<evidence type="ECO:0000256" key="9">
    <source>
        <dbReference type="ARBA" id="ARBA00023146"/>
    </source>
</evidence>
<feature type="compositionally biased region" description="Polar residues" evidence="12">
    <location>
        <begin position="911"/>
        <end position="927"/>
    </location>
</feature>
<dbReference type="InterPro" id="IPR010080">
    <property type="entry name" value="Thioester_reductase-like_dom"/>
</dbReference>
<dbReference type="SMART" id="SM01016">
    <property type="entry name" value="Arg_tRNA_synt_N"/>
    <property type="match status" value="1"/>
</dbReference>
<feature type="region of interest" description="Disordered" evidence="12">
    <location>
        <begin position="858"/>
        <end position="881"/>
    </location>
</feature>
<dbReference type="InterPro" id="IPR013120">
    <property type="entry name" value="FAR_NAD-bd"/>
</dbReference>
<comment type="similarity">
    <text evidence="1">Belongs to the class-I aminoacyl-tRNA synthetase family.</text>
</comment>
<evidence type="ECO:0000256" key="7">
    <source>
        <dbReference type="ARBA" id="ARBA00022840"/>
    </source>
</evidence>
<evidence type="ECO:0000256" key="4">
    <source>
        <dbReference type="ARBA" id="ARBA00022553"/>
    </source>
</evidence>
<dbReference type="SUPFAM" id="SSF55190">
    <property type="entry name" value="Arginyl-tRNA synthetase (ArgRS), N-terminal 'additional' domain"/>
    <property type="match status" value="1"/>
</dbReference>
<dbReference type="Pfam" id="PF00750">
    <property type="entry name" value="tRNA-synt_1d"/>
    <property type="match status" value="1"/>
</dbReference>
<evidence type="ECO:0000256" key="6">
    <source>
        <dbReference type="ARBA" id="ARBA00022741"/>
    </source>
</evidence>
<comment type="catalytic activity">
    <reaction evidence="11">
        <text>tRNA(Arg) + L-arginine + ATP = L-arginyl-tRNA(Arg) + AMP + diphosphate</text>
        <dbReference type="Rhea" id="RHEA:20301"/>
        <dbReference type="Rhea" id="RHEA-COMP:9658"/>
        <dbReference type="Rhea" id="RHEA-COMP:9673"/>
        <dbReference type="ChEBI" id="CHEBI:30616"/>
        <dbReference type="ChEBI" id="CHEBI:32682"/>
        <dbReference type="ChEBI" id="CHEBI:33019"/>
        <dbReference type="ChEBI" id="CHEBI:78442"/>
        <dbReference type="ChEBI" id="CHEBI:78513"/>
        <dbReference type="ChEBI" id="CHEBI:456215"/>
        <dbReference type="EC" id="6.1.1.19"/>
    </reaction>
</comment>
<dbReference type="InterPro" id="IPR001412">
    <property type="entry name" value="aa-tRNA-synth_I_CS"/>
</dbReference>
<reference evidence="14 15" key="1">
    <citation type="submission" date="2018-01" db="EMBL/GenBank/DDBJ databases">
        <title>Harnessing the power of phylogenomics to disentangle the directionality and signatures of interkingdom host jumping in the parasitic fungal genus Tolypocladium.</title>
        <authorList>
            <person name="Quandt C.A."/>
            <person name="Patterson W."/>
            <person name="Spatafora J.W."/>
        </authorList>
    </citation>
    <scope>NUCLEOTIDE SEQUENCE [LARGE SCALE GENOMIC DNA]</scope>
    <source>
        <strain evidence="14 15">NRBC 100945</strain>
    </source>
</reference>
<dbReference type="InterPro" id="IPR014729">
    <property type="entry name" value="Rossmann-like_a/b/a_fold"/>
</dbReference>
<dbReference type="Proteomes" id="UP000237481">
    <property type="component" value="Unassembled WGS sequence"/>
</dbReference>
<dbReference type="CDD" id="cd05918">
    <property type="entry name" value="A_NRPS_SidN3_like"/>
    <property type="match status" value="2"/>
</dbReference>
<dbReference type="Gene3D" id="3.40.50.720">
    <property type="entry name" value="NAD(P)-binding Rossmann-like Domain"/>
    <property type="match status" value="1"/>
</dbReference>
<dbReference type="SUPFAM" id="SSF56801">
    <property type="entry name" value="Acetyl-CoA synthetase-like"/>
    <property type="match status" value="2"/>
</dbReference>
<dbReference type="FunFam" id="3.40.50.620:FF:000058">
    <property type="entry name" value="Mitochondrial arginyl-tRNA synthetase"/>
    <property type="match status" value="1"/>
</dbReference>
<dbReference type="SMART" id="SM00836">
    <property type="entry name" value="DALR_1"/>
    <property type="match status" value="1"/>
</dbReference>
<dbReference type="InterPro" id="IPR036695">
    <property type="entry name" value="Arg-tRNA-synth_N_sf"/>
</dbReference>
<dbReference type="SUPFAM" id="SSF52777">
    <property type="entry name" value="CoA-dependent acyltransferases"/>
    <property type="match status" value="3"/>
</dbReference>
<feature type="region of interest" description="Disordered" evidence="12">
    <location>
        <begin position="904"/>
        <end position="941"/>
    </location>
</feature>
<dbReference type="PROSITE" id="PS00455">
    <property type="entry name" value="AMP_BINDING"/>
    <property type="match status" value="1"/>
</dbReference>